<protein>
    <submittedName>
        <fullName evidence="1">Uncharacterized protein</fullName>
    </submittedName>
</protein>
<comment type="caution">
    <text evidence="1">The sequence shown here is derived from an EMBL/GenBank/DDBJ whole genome shotgun (WGS) entry which is preliminary data.</text>
</comment>
<evidence type="ECO:0000313" key="1">
    <source>
        <dbReference type="EMBL" id="GAA4005611.1"/>
    </source>
</evidence>
<dbReference type="Proteomes" id="UP001501747">
    <property type="component" value="Unassembled WGS sequence"/>
</dbReference>
<name>A0ABP7S251_9PSEU</name>
<accession>A0ABP7S251</accession>
<sequence length="125" mass="12387">MAVVGPPVPSVVVPSVLVPPANASFGALRALNGSFGALNALKGSFRDLDAPNGALVWADVEGGAEGVVGRERGVGGWGFECGAGLGCCDTASSSCRAWAERGGDVQCPPFRVPDGLIGVGGLHLG</sequence>
<organism evidence="1 2">
    <name type="scientific">Allokutzneria multivorans</name>
    <dbReference type="NCBI Taxonomy" id="1142134"/>
    <lineage>
        <taxon>Bacteria</taxon>
        <taxon>Bacillati</taxon>
        <taxon>Actinomycetota</taxon>
        <taxon>Actinomycetes</taxon>
        <taxon>Pseudonocardiales</taxon>
        <taxon>Pseudonocardiaceae</taxon>
        <taxon>Allokutzneria</taxon>
    </lineage>
</organism>
<reference evidence="2" key="1">
    <citation type="journal article" date="2019" name="Int. J. Syst. Evol. Microbiol.">
        <title>The Global Catalogue of Microorganisms (GCM) 10K type strain sequencing project: providing services to taxonomists for standard genome sequencing and annotation.</title>
        <authorList>
            <consortium name="The Broad Institute Genomics Platform"/>
            <consortium name="The Broad Institute Genome Sequencing Center for Infectious Disease"/>
            <person name="Wu L."/>
            <person name="Ma J."/>
        </authorList>
    </citation>
    <scope>NUCLEOTIDE SEQUENCE [LARGE SCALE GENOMIC DNA]</scope>
    <source>
        <strain evidence="2">JCM 17342</strain>
    </source>
</reference>
<proteinExistence type="predicted"/>
<gene>
    <name evidence="1" type="ORF">GCM10022247_28920</name>
</gene>
<evidence type="ECO:0000313" key="2">
    <source>
        <dbReference type="Proteomes" id="UP001501747"/>
    </source>
</evidence>
<keyword evidence="2" id="KW-1185">Reference proteome</keyword>
<dbReference type="EMBL" id="BAABAL010000008">
    <property type="protein sequence ID" value="GAA4005611.1"/>
    <property type="molecule type" value="Genomic_DNA"/>
</dbReference>